<reference evidence="8 9" key="1">
    <citation type="submission" date="2017-07" db="EMBL/GenBank/DDBJ databases">
        <title>Complete genome sequence of Actinoalloteichus hoggarensis DSM 45943, type strain of Actinoalloteichus hoggarensis.</title>
        <authorList>
            <person name="Ruckert C."/>
            <person name="Nouioui I."/>
            <person name="Willmese J."/>
            <person name="van Wezel G."/>
            <person name="Klenk H.-P."/>
            <person name="Kalinowski J."/>
            <person name="Zotchev S.B."/>
        </authorList>
    </citation>
    <scope>NUCLEOTIDE SEQUENCE [LARGE SCALE GENOMIC DNA]</scope>
    <source>
        <strain evidence="8 9">DSM 45943</strain>
    </source>
</reference>
<name>A0A221W5A9_9PSEU</name>
<keyword evidence="5 7" id="KW-1133">Transmembrane helix</keyword>
<gene>
    <name evidence="8" type="primary">sugB3</name>
    <name evidence="8" type="ORF">AHOG_16100</name>
</gene>
<accession>A0A221W5A9</accession>
<dbReference type="GO" id="GO:0005886">
    <property type="term" value="C:plasma membrane"/>
    <property type="evidence" value="ECO:0007669"/>
    <property type="project" value="UniProtKB-SubCell"/>
</dbReference>
<protein>
    <submittedName>
        <fullName evidence="8">Trehalose transport system permease protein SugB</fullName>
    </submittedName>
</protein>
<feature type="transmembrane region" description="Helical" evidence="7">
    <location>
        <begin position="106"/>
        <end position="131"/>
    </location>
</feature>
<comment type="subcellular location">
    <subcellularLocation>
        <location evidence="1 7">Cell membrane</location>
        <topology evidence="1 7">Multi-pass membrane protein</topology>
    </subcellularLocation>
</comment>
<dbReference type="PANTHER" id="PTHR32243:SF18">
    <property type="entry name" value="INNER MEMBRANE ABC TRANSPORTER PERMEASE PROTEIN YCJP"/>
    <property type="match status" value="1"/>
</dbReference>
<feature type="transmembrane region" description="Helical" evidence="7">
    <location>
        <begin position="68"/>
        <end position="94"/>
    </location>
</feature>
<keyword evidence="9" id="KW-1185">Reference proteome</keyword>
<organism evidence="8 9">
    <name type="scientific">Actinoalloteichus hoggarensis</name>
    <dbReference type="NCBI Taxonomy" id="1470176"/>
    <lineage>
        <taxon>Bacteria</taxon>
        <taxon>Bacillati</taxon>
        <taxon>Actinomycetota</taxon>
        <taxon>Actinomycetes</taxon>
        <taxon>Pseudonocardiales</taxon>
        <taxon>Pseudonocardiaceae</taxon>
        <taxon>Actinoalloteichus</taxon>
    </lineage>
</organism>
<proteinExistence type="inferred from homology"/>
<dbReference type="KEGG" id="ahg:AHOG_16100"/>
<dbReference type="AlphaFoldDB" id="A0A221W5A9"/>
<dbReference type="RefSeq" id="WP_093942120.1">
    <property type="nucleotide sequence ID" value="NZ_CP022521.1"/>
</dbReference>
<dbReference type="InterPro" id="IPR000515">
    <property type="entry name" value="MetI-like"/>
</dbReference>
<evidence type="ECO:0000313" key="8">
    <source>
        <dbReference type="EMBL" id="ASO20846.1"/>
    </source>
</evidence>
<evidence type="ECO:0000256" key="2">
    <source>
        <dbReference type="ARBA" id="ARBA00022448"/>
    </source>
</evidence>
<keyword evidence="3" id="KW-1003">Cell membrane</keyword>
<evidence type="ECO:0000256" key="6">
    <source>
        <dbReference type="ARBA" id="ARBA00023136"/>
    </source>
</evidence>
<dbReference type="InterPro" id="IPR035906">
    <property type="entry name" value="MetI-like_sf"/>
</dbReference>
<keyword evidence="6 7" id="KW-0472">Membrane</keyword>
<dbReference type="OrthoDB" id="61122at2"/>
<evidence type="ECO:0000256" key="3">
    <source>
        <dbReference type="ARBA" id="ARBA00022475"/>
    </source>
</evidence>
<feature type="transmembrane region" description="Helical" evidence="7">
    <location>
        <begin position="137"/>
        <end position="156"/>
    </location>
</feature>
<evidence type="ECO:0000256" key="4">
    <source>
        <dbReference type="ARBA" id="ARBA00022692"/>
    </source>
</evidence>
<evidence type="ECO:0000313" key="9">
    <source>
        <dbReference type="Proteomes" id="UP000204221"/>
    </source>
</evidence>
<sequence>MTSTRRPWLLTGIATAIVAVFLLPLYWMTATALKRPEDVLAIPPRWLPIPPSGAGFSSAVSDPLLLRALLSSAIIATGTTILTLLLAAPVTYAIARTRVPGSRLMLLAMMVAQLLPSIVLAAPLLLLMRIVGLTDTHLGLILADTTLTLPFAVIVLRPLMAALPGELEEAARMDGASVTALLRRIVLPILRPGLIAAGAFAFLLAWGEFVFGITLASSESVQPVTVLLNSFVGRYGTAWGSLMAVATLISVPIVLIFAAFQRFIVSGLTAGSVKS</sequence>
<dbReference type="Gene3D" id="1.10.3720.10">
    <property type="entry name" value="MetI-like"/>
    <property type="match status" value="1"/>
</dbReference>
<evidence type="ECO:0000256" key="5">
    <source>
        <dbReference type="ARBA" id="ARBA00022989"/>
    </source>
</evidence>
<dbReference type="Proteomes" id="UP000204221">
    <property type="component" value="Chromosome"/>
</dbReference>
<feature type="transmembrane region" description="Helical" evidence="7">
    <location>
        <begin position="193"/>
        <end position="218"/>
    </location>
</feature>
<dbReference type="InterPro" id="IPR050901">
    <property type="entry name" value="BP-dep_ABC_trans_perm"/>
</dbReference>
<dbReference type="CDD" id="cd06261">
    <property type="entry name" value="TM_PBP2"/>
    <property type="match status" value="1"/>
</dbReference>
<dbReference type="PROSITE" id="PS50928">
    <property type="entry name" value="ABC_TM1"/>
    <property type="match status" value="1"/>
</dbReference>
<dbReference type="SUPFAM" id="SSF161098">
    <property type="entry name" value="MetI-like"/>
    <property type="match status" value="1"/>
</dbReference>
<keyword evidence="4 7" id="KW-0812">Transmembrane</keyword>
<dbReference type="Pfam" id="PF00528">
    <property type="entry name" value="BPD_transp_1"/>
    <property type="match status" value="1"/>
</dbReference>
<evidence type="ECO:0000256" key="1">
    <source>
        <dbReference type="ARBA" id="ARBA00004651"/>
    </source>
</evidence>
<dbReference type="EMBL" id="CP022521">
    <property type="protein sequence ID" value="ASO20846.1"/>
    <property type="molecule type" value="Genomic_DNA"/>
</dbReference>
<comment type="similarity">
    <text evidence="7">Belongs to the binding-protein-dependent transport system permease family.</text>
</comment>
<dbReference type="PANTHER" id="PTHR32243">
    <property type="entry name" value="MALTOSE TRANSPORT SYSTEM PERMEASE-RELATED"/>
    <property type="match status" value="1"/>
</dbReference>
<dbReference type="GO" id="GO:0055085">
    <property type="term" value="P:transmembrane transport"/>
    <property type="evidence" value="ECO:0007669"/>
    <property type="project" value="InterPro"/>
</dbReference>
<keyword evidence="2 7" id="KW-0813">Transport</keyword>
<feature type="transmembrane region" description="Helical" evidence="7">
    <location>
        <begin position="238"/>
        <end position="260"/>
    </location>
</feature>
<evidence type="ECO:0000256" key="7">
    <source>
        <dbReference type="RuleBase" id="RU363032"/>
    </source>
</evidence>
<feature type="transmembrane region" description="Helical" evidence="7">
    <location>
        <begin position="7"/>
        <end position="27"/>
    </location>
</feature>